<feature type="region of interest" description="Disordered" evidence="1">
    <location>
        <begin position="62"/>
        <end position="90"/>
    </location>
</feature>
<name>A0A0F4JTM2_9ACTN</name>
<accession>A0A0F4JTM2</accession>
<dbReference type="RefSeq" id="WP_045946415.1">
    <property type="nucleotide sequence ID" value="NZ_JZWV01000119.1"/>
</dbReference>
<dbReference type="OrthoDB" id="4278591at2"/>
<reference evidence="2 3" key="1">
    <citation type="submission" date="2015-02" db="EMBL/GenBank/DDBJ databases">
        <authorList>
            <person name="Ju K.-S."/>
            <person name="Doroghazi J.R."/>
            <person name="Metcalf W."/>
        </authorList>
    </citation>
    <scope>NUCLEOTIDE SEQUENCE [LARGE SCALE GENOMIC DNA]</scope>
    <source>
        <strain evidence="2 3">NRRL ISP-5550</strain>
    </source>
</reference>
<dbReference type="Proteomes" id="UP000033551">
    <property type="component" value="Unassembled WGS sequence"/>
</dbReference>
<gene>
    <name evidence="2" type="ORF">VR44_06510</name>
</gene>
<keyword evidence="3" id="KW-1185">Reference proteome</keyword>
<dbReference type="AlphaFoldDB" id="A0A0F4JTM2"/>
<protein>
    <submittedName>
        <fullName evidence="2">Uncharacterized protein</fullName>
    </submittedName>
</protein>
<evidence type="ECO:0000313" key="2">
    <source>
        <dbReference type="EMBL" id="KJY37093.1"/>
    </source>
</evidence>
<dbReference type="EMBL" id="JZWV01000119">
    <property type="protein sequence ID" value="KJY37093.1"/>
    <property type="molecule type" value="Genomic_DNA"/>
</dbReference>
<feature type="compositionally biased region" description="Basic and acidic residues" evidence="1">
    <location>
        <begin position="1"/>
        <end position="17"/>
    </location>
</feature>
<proteinExistence type="predicted"/>
<feature type="region of interest" description="Disordered" evidence="1">
    <location>
        <begin position="1"/>
        <end position="25"/>
    </location>
</feature>
<evidence type="ECO:0000313" key="3">
    <source>
        <dbReference type="Proteomes" id="UP000033551"/>
    </source>
</evidence>
<organism evidence="2 3">
    <name type="scientific">Streptomyces katrae</name>
    <dbReference type="NCBI Taxonomy" id="68223"/>
    <lineage>
        <taxon>Bacteria</taxon>
        <taxon>Bacillati</taxon>
        <taxon>Actinomycetota</taxon>
        <taxon>Actinomycetes</taxon>
        <taxon>Kitasatosporales</taxon>
        <taxon>Streptomycetaceae</taxon>
        <taxon>Streptomyces</taxon>
    </lineage>
</organism>
<sequence>MEYRESRARVPLEDAKRQAQKSVHRVDGGVQVNPITMDYRQLTEEEGARPGVFTSESVIHPAVQGHDGARPTGSYSTSVYNEGGGKMTNNHTRRMVMDHDRSIESALRQADGTDSLYYRSGRAKLSVAMAPAEFRSGAGDAYEEGHQRHG</sequence>
<comment type="caution">
    <text evidence="2">The sequence shown here is derived from an EMBL/GenBank/DDBJ whole genome shotgun (WGS) entry which is preliminary data.</text>
</comment>
<dbReference type="PATRIC" id="fig|68223.7.peg.3215"/>
<evidence type="ECO:0000256" key="1">
    <source>
        <dbReference type="SAM" id="MobiDB-lite"/>
    </source>
</evidence>